<name>A0A369CFW5_9GAMM</name>
<reference evidence="2 3" key="1">
    <citation type="submission" date="2018-07" db="EMBL/GenBank/DDBJ databases">
        <title>Genomic Encyclopedia of Type Strains, Phase IV (KMG-IV): sequencing the most valuable type-strain genomes for metagenomic binning, comparative biology and taxonomic classification.</title>
        <authorList>
            <person name="Goeker M."/>
        </authorList>
    </citation>
    <scope>NUCLEOTIDE SEQUENCE [LARGE SCALE GENOMIC DNA]</scope>
    <source>
        <strain evidence="2 3">DSM 26407</strain>
    </source>
</reference>
<dbReference type="EMBL" id="QPJY01000001">
    <property type="protein sequence ID" value="RCX32962.1"/>
    <property type="molecule type" value="Genomic_DNA"/>
</dbReference>
<comment type="caution">
    <text evidence="2">The sequence shown here is derived from an EMBL/GenBank/DDBJ whole genome shotgun (WGS) entry which is preliminary data.</text>
</comment>
<proteinExistence type="predicted"/>
<dbReference type="Proteomes" id="UP000252707">
    <property type="component" value="Unassembled WGS sequence"/>
</dbReference>
<accession>A0A369CFW5</accession>
<organism evidence="2 3">
    <name type="scientific">Thioalbus denitrificans</name>
    <dbReference type="NCBI Taxonomy" id="547122"/>
    <lineage>
        <taxon>Bacteria</taxon>
        <taxon>Pseudomonadati</taxon>
        <taxon>Pseudomonadota</taxon>
        <taxon>Gammaproteobacteria</taxon>
        <taxon>Chromatiales</taxon>
        <taxon>Ectothiorhodospiraceae</taxon>
        <taxon>Thioalbus</taxon>
    </lineage>
</organism>
<sequence>MELPGRDRQETVLLREAACAAPSGHRQADLANHYGTEAGNPEGND</sequence>
<evidence type="ECO:0000256" key="1">
    <source>
        <dbReference type="SAM" id="MobiDB-lite"/>
    </source>
</evidence>
<gene>
    <name evidence="2" type="ORF">DFQ59_101260</name>
</gene>
<evidence type="ECO:0000313" key="2">
    <source>
        <dbReference type="EMBL" id="RCX32962.1"/>
    </source>
</evidence>
<feature type="region of interest" description="Disordered" evidence="1">
    <location>
        <begin position="20"/>
        <end position="45"/>
    </location>
</feature>
<protein>
    <submittedName>
        <fullName evidence="2">Uncharacterized protein</fullName>
    </submittedName>
</protein>
<evidence type="ECO:0000313" key="3">
    <source>
        <dbReference type="Proteomes" id="UP000252707"/>
    </source>
</evidence>
<dbReference type="AlphaFoldDB" id="A0A369CFW5"/>
<keyword evidence="3" id="KW-1185">Reference proteome</keyword>